<dbReference type="PANTHER" id="PTHR11474">
    <property type="entry name" value="TYROSINASE FAMILY MEMBER"/>
    <property type="match status" value="1"/>
</dbReference>
<reference evidence="9 10" key="1">
    <citation type="submission" date="2020-01" db="EMBL/GenBank/DDBJ databases">
        <authorList>
            <person name="Palmer J.M."/>
        </authorList>
    </citation>
    <scope>NUCLEOTIDE SEQUENCE [LARGE SCALE GENOMIC DNA]</scope>
    <source>
        <strain evidence="9 10">TWF970</strain>
    </source>
</reference>
<evidence type="ECO:0000256" key="5">
    <source>
        <dbReference type="ARBA" id="ARBA00023101"/>
    </source>
</evidence>
<organism evidence="9 10">
    <name type="scientific">Orbilia oligospora</name>
    <name type="common">Nematode-trapping fungus</name>
    <name type="synonym">Arthrobotrys oligospora</name>
    <dbReference type="NCBI Taxonomy" id="2813651"/>
    <lineage>
        <taxon>Eukaryota</taxon>
        <taxon>Fungi</taxon>
        <taxon>Dikarya</taxon>
        <taxon>Ascomycota</taxon>
        <taxon>Pezizomycotina</taxon>
        <taxon>Orbiliomycetes</taxon>
        <taxon>Orbiliales</taxon>
        <taxon>Orbiliaceae</taxon>
        <taxon>Orbilia</taxon>
    </lineage>
</organism>
<comment type="catalytic activity">
    <reaction evidence="7">
        <text>L-tyrosine + O2 = L-dopaquinone + H2O</text>
        <dbReference type="Rhea" id="RHEA:18117"/>
        <dbReference type="ChEBI" id="CHEBI:15377"/>
        <dbReference type="ChEBI" id="CHEBI:15379"/>
        <dbReference type="ChEBI" id="CHEBI:57924"/>
        <dbReference type="ChEBI" id="CHEBI:58315"/>
        <dbReference type="EC" id="1.14.18.1"/>
    </reaction>
</comment>
<keyword evidence="4" id="KW-0186">Copper</keyword>
<evidence type="ECO:0000259" key="8">
    <source>
        <dbReference type="PROSITE" id="PS00498"/>
    </source>
</evidence>
<evidence type="ECO:0000256" key="6">
    <source>
        <dbReference type="ARBA" id="ARBA00048233"/>
    </source>
</evidence>
<dbReference type="EC" id="1.14.18.1" evidence="2"/>
<evidence type="ECO:0000313" key="9">
    <source>
        <dbReference type="EMBL" id="KAF3280493.1"/>
    </source>
</evidence>
<evidence type="ECO:0000256" key="4">
    <source>
        <dbReference type="ARBA" id="ARBA00023008"/>
    </source>
</evidence>
<evidence type="ECO:0000256" key="2">
    <source>
        <dbReference type="ARBA" id="ARBA00011906"/>
    </source>
</evidence>
<sequence length="593" mass="66763">MTASIEGDASTKARMPQKKVRKNILNLSKGETDKLIFAWKCIQEKPADCQDGFFAIAGYHGQPFRGAGYGNAMWWGGYCHHGNVLFPTWHRVYILRLEEALQKIDADVTLPYWDQMNGEYGEKEERIIPKIFTDRKYKFSAAAGGHTIDNPLYSYKFVKGFKDRISRSGLDYGKPEGYKTVRYPYSGLVGSSDERRTNVHNEWMNRFSDDEVTDLLNLNLRNWFHDRINQTASQGRAMGLREKYKMSLEAPNYTVFSNTTSAAQWNDDNPTSGALVVSVESPHNGAHLAVGGYDVPDRPSFDGANGDMGENDTAAFDPVFWFHHCFIDRVFWKWQSRHINAKGHDTVDGVNIIPEYPGTSPVDYQGPTPGIAAHEWLTIDTPLYPFKIPENDWSGRGGQYWTSREVSRLDLLPYRYDKPDLAPRKTQSDSGMESEDIEDSLSGGELAYDLNPPQLRYPRSQNTYLRISGIDRSTISGSFIISAWAKEPNKPEIFLGCEPVFSRWNVSGCANCNNHLKVTAHIPLGGFRNDFLGRVGFRSKIGSSDSRSGFEVSGGQFTTAFVITGAGQPLEGQVEVRSRKRLREYPDSCGLNP</sequence>
<comment type="similarity">
    <text evidence="1">Belongs to the tyrosinase family.</text>
</comment>
<evidence type="ECO:0000313" key="10">
    <source>
        <dbReference type="Proteomes" id="UP000474640"/>
    </source>
</evidence>
<dbReference type="GO" id="GO:0004503">
    <property type="term" value="F:tyrosinase activity"/>
    <property type="evidence" value="ECO:0007669"/>
    <property type="project" value="UniProtKB-EC"/>
</dbReference>
<dbReference type="OrthoDB" id="6132182at2759"/>
<accession>A0A7C8VG14</accession>
<dbReference type="InterPro" id="IPR050316">
    <property type="entry name" value="Tyrosinase/Hemocyanin"/>
</dbReference>
<dbReference type="InterPro" id="IPR008922">
    <property type="entry name" value="Di-copper_centre_dom_sf"/>
</dbReference>
<dbReference type="PROSITE" id="PS00498">
    <property type="entry name" value="TYROSINASE_2"/>
    <property type="match status" value="1"/>
</dbReference>
<feature type="domain" description="Tyrosinase copper-binding" evidence="8">
    <location>
        <begin position="317"/>
        <end position="328"/>
    </location>
</feature>
<name>A0A7C8VG14_ORBOL</name>
<dbReference type="GO" id="GO:0046872">
    <property type="term" value="F:metal ion binding"/>
    <property type="evidence" value="ECO:0007669"/>
    <property type="project" value="UniProtKB-KW"/>
</dbReference>
<dbReference type="SUPFAM" id="SSF48056">
    <property type="entry name" value="Di-copper centre-containing domain"/>
    <property type="match status" value="1"/>
</dbReference>
<keyword evidence="3" id="KW-0479">Metal-binding</keyword>
<evidence type="ECO:0000256" key="3">
    <source>
        <dbReference type="ARBA" id="ARBA00022723"/>
    </source>
</evidence>
<protein>
    <recommendedName>
        <fullName evidence="2">tyrosinase</fullName>
        <ecNumber evidence="2">1.14.18.1</ecNumber>
    </recommendedName>
</protein>
<dbReference type="Gene3D" id="1.10.1280.10">
    <property type="entry name" value="Di-copper center containing domain from catechol oxidase"/>
    <property type="match status" value="1"/>
</dbReference>
<dbReference type="EMBL" id="JAABOJ010000018">
    <property type="protein sequence ID" value="KAF3280493.1"/>
    <property type="molecule type" value="Genomic_DNA"/>
</dbReference>
<dbReference type="InterPro" id="IPR002227">
    <property type="entry name" value="Tyrosinase_Cu-bd"/>
</dbReference>
<dbReference type="PANTHER" id="PTHR11474:SF76">
    <property type="entry name" value="SHKT DOMAIN-CONTAINING PROTEIN"/>
    <property type="match status" value="1"/>
</dbReference>
<dbReference type="GO" id="GO:0042438">
    <property type="term" value="P:melanin biosynthetic process"/>
    <property type="evidence" value="ECO:0007669"/>
    <property type="project" value="UniProtKB-KW"/>
</dbReference>
<comment type="catalytic activity">
    <reaction evidence="6">
        <text>2 L-dopa + O2 = 2 L-dopaquinone + 2 H2O</text>
        <dbReference type="Rhea" id="RHEA:34287"/>
        <dbReference type="ChEBI" id="CHEBI:15377"/>
        <dbReference type="ChEBI" id="CHEBI:15379"/>
        <dbReference type="ChEBI" id="CHEBI:57504"/>
        <dbReference type="ChEBI" id="CHEBI:57924"/>
        <dbReference type="EC" id="1.14.18.1"/>
    </reaction>
</comment>
<dbReference type="Proteomes" id="UP000474640">
    <property type="component" value="Unassembled WGS sequence"/>
</dbReference>
<comment type="caution">
    <text evidence="9">The sequence shown here is derived from an EMBL/GenBank/DDBJ whole genome shotgun (WGS) entry which is preliminary data.</text>
</comment>
<proteinExistence type="inferred from homology"/>
<gene>
    <name evidence="9" type="ORF">TWF970_002714</name>
</gene>
<dbReference type="PRINTS" id="PR00092">
    <property type="entry name" value="TYROSINASE"/>
</dbReference>
<dbReference type="Pfam" id="PF00264">
    <property type="entry name" value="Tyrosinase"/>
    <property type="match status" value="1"/>
</dbReference>
<evidence type="ECO:0000256" key="7">
    <source>
        <dbReference type="ARBA" id="ARBA00048881"/>
    </source>
</evidence>
<evidence type="ECO:0000256" key="1">
    <source>
        <dbReference type="ARBA" id="ARBA00009928"/>
    </source>
</evidence>
<keyword evidence="5" id="KW-0470">Melanin biosynthesis</keyword>
<dbReference type="AlphaFoldDB" id="A0A7C8VG14"/>